<feature type="chain" id="PRO_5012656350" evidence="1">
    <location>
        <begin position="20"/>
        <end position="113"/>
    </location>
</feature>
<protein>
    <submittedName>
        <fullName evidence="2">Uncharacterized protein</fullName>
    </submittedName>
</protein>
<accession>A0A1J7JRN3</accession>
<organism evidence="2 3">
    <name type="scientific">Coniochaeta ligniaria NRRL 30616</name>
    <dbReference type="NCBI Taxonomy" id="1408157"/>
    <lineage>
        <taxon>Eukaryota</taxon>
        <taxon>Fungi</taxon>
        <taxon>Dikarya</taxon>
        <taxon>Ascomycota</taxon>
        <taxon>Pezizomycotina</taxon>
        <taxon>Sordariomycetes</taxon>
        <taxon>Sordariomycetidae</taxon>
        <taxon>Coniochaetales</taxon>
        <taxon>Coniochaetaceae</taxon>
        <taxon>Coniochaeta</taxon>
    </lineage>
</organism>
<sequence length="113" mass="11636">MKVHALLALTLTGLAPVIAQSVFYRGYISPQQNCPGNGFVSATVNVGGCVQTEVWPTTSISVTQVNPCPAGSSLQLDVSENDCSNFVSVGSFLAGTCTNTPSINVAALKVTCV</sequence>
<keyword evidence="1" id="KW-0732">Signal</keyword>
<reference evidence="2 3" key="1">
    <citation type="submission" date="2016-10" db="EMBL/GenBank/DDBJ databases">
        <title>Draft genome sequence of Coniochaeta ligniaria NRRL30616, a lignocellulolytic fungus for bioabatement of inhibitors in plant biomass hydrolysates.</title>
        <authorList>
            <consortium name="DOE Joint Genome Institute"/>
            <person name="Jimenez D.J."/>
            <person name="Hector R.E."/>
            <person name="Riley R."/>
            <person name="Sun H."/>
            <person name="Grigoriev I.V."/>
            <person name="Van Elsas J.D."/>
            <person name="Nichols N.N."/>
        </authorList>
    </citation>
    <scope>NUCLEOTIDE SEQUENCE [LARGE SCALE GENOMIC DNA]</scope>
    <source>
        <strain evidence="2 3">NRRL 30616</strain>
    </source>
</reference>
<keyword evidence="3" id="KW-1185">Reference proteome</keyword>
<evidence type="ECO:0000313" key="3">
    <source>
        <dbReference type="Proteomes" id="UP000182658"/>
    </source>
</evidence>
<dbReference type="OrthoDB" id="4894650at2759"/>
<dbReference type="InParanoid" id="A0A1J7JRN3"/>
<dbReference type="AlphaFoldDB" id="A0A1J7JRN3"/>
<proteinExistence type="predicted"/>
<gene>
    <name evidence="2" type="ORF">CONLIGDRAFT_679027</name>
</gene>
<evidence type="ECO:0000313" key="2">
    <source>
        <dbReference type="EMBL" id="OIW32640.1"/>
    </source>
</evidence>
<evidence type="ECO:0000256" key="1">
    <source>
        <dbReference type="SAM" id="SignalP"/>
    </source>
</evidence>
<name>A0A1J7JRN3_9PEZI</name>
<feature type="signal peptide" evidence="1">
    <location>
        <begin position="1"/>
        <end position="19"/>
    </location>
</feature>
<dbReference type="Proteomes" id="UP000182658">
    <property type="component" value="Unassembled WGS sequence"/>
</dbReference>
<dbReference type="EMBL" id="KV875095">
    <property type="protein sequence ID" value="OIW32640.1"/>
    <property type="molecule type" value="Genomic_DNA"/>
</dbReference>